<feature type="non-terminal residue" evidence="2">
    <location>
        <position position="205"/>
    </location>
</feature>
<gene>
    <name evidence="2" type="ORF">RhiirA4_432201</name>
</gene>
<reference evidence="2 3" key="1">
    <citation type="submission" date="2015-10" db="EMBL/GenBank/DDBJ databases">
        <title>Genome analyses suggest a sexual origin of heterokaryosis in a supposedly ancient asexual fungus.</title>
        <authorList>
            <person name="Ropars J."/>
            <person name="Sedzielewska K."/>
            <person name="Noel J."/>
            <person name="Charron P."/>
            <person name="Farinelli L."/>
            <person name="Marton T."/>
            <person name="Kruger M."/>
            <person name="Pelin A."/>
            <person name="Brachmann A."/>
            <person name="Corradi N."/>
        </authorList>
    </citation>
    <scope>NUCLEOTIDE SEQUENCE [LARGE SCALE GENOMIC DNA]</scope>
    <source>
        <strain evidence="2 3">A4</strain>
    </source>
</reference>
<keyword evidence="3" id="KW-1185">Reference proteome</keyword>
<feature type="compositionally biased region" description="Polar residues" evidence="1">
    <location>
        <begin position="48"/>
        <end position="72"/>
    </location>
</feature>
<protein>
    <submittedName>
        <fullName evidence="2">Uncharacterized protein</fullName>
    </submittedName>
</protein>
<dbReference type="Proteomes" id="UP000234323">
    <property type="component" value="Unassembled WGS sequence"/>
</dbReference>
<sequence>MEEFSDIPQPDLPENETTDIPIFNMPETISLKIIPPQPERQADRKNTLLPNIKNTRAPVASTSGTSETSKLSESIEPINEVVNLPPKETPTDSSKPINEVSSAILLARAQREERLRKRAVELGENPDVFVTITKKDRLDSIAFRDRMKTDSQMCGYAEEVEEDPKEYMDMTVRERLIKEEIICRSFEEDGITSSWLDTDEEWKKT</sequence>
<evidence type="ECO:0000256" key="1">
    <source>
        <dbReference type="SAM" id="MobiDB-lite"/>
    </source>
</evidence>
<dbReference type="VEuPathDB" id="FungiDB:RhiirA1_479977"/>
<comment type="caution">
    <text evidence="2">The sequence shown here is derived from an EMBL/GenBank/DDBJ whole genome shotgun (WGS) entry which is preliminary data.</text>
</comment>
<name>A0A2I1HSX8_9GLOM</name>
<feature type="region of interest" description="Disordered" evidence="1">
    <location>
        <begin position="1"/>
        <end position="96"/>
    </location>
</feature>
<organism evidence="2 3">
    <name type="scientific">Rhizophagus irregularis</name>
    <dbReference type="NCBI Taxonomy" id="588596"/>
    <lineage>
        <taxon>Eukaryota</taxon>
        <taxon>Fungi</taxon>
        <taxon>Fungi incertae sedis</taxon>
        <taxon>Mucoromycota</taxon>
        <taxon>Glomeromycotina</taxon>
        <taxon>Glomeromycetes</taxon>
        <taxon>Glomerales</taxon>
        <taxon>Glomeraceae</taxon>
        <taxon>Rhizophagus</taxon>
    </lineage>
</organism>
<proteinExistence type="predicted"/>
<dbReference type="AlphaFoldDB" id="A0A2I1HSX8"/>
<dbReference type="EMBL" id="LLXI01006195">
    <property type="protein sequence ID" value="PKY61988.1"/>
    <property type="molecule type" value="Genomic_DNA"/>
</dbReference>
<evidence type="ECO:0000313" key="2">
    <source>
        <dbReference type="EMBL" id="PKY61988.1"/>
    </source>
</evidence>
<evidence type="ECO:0000313" key="3">
    <source>
        <dbReference type="Proteomes" id="UP000234323"/>
    </source>
</evidence>
<dbReference type="VEuPathDB" id="FungiDB:RhiirFUN_019961"/>
<accession>A0A2I1HSX8</accession>